<name>A0A7G8BKL1_9BACT</name>
<dbReference type="Proteomes" id="UP000515312">
    <property type="component" value="Chromosome"/>
</dbReference>
<organism evidence="1 2">
    <name type="scientific">Alloacidobacterium dinghuense</name>
    <dbReference type="NCBI Taxonomy" id="2763107"/>
    <lineage>
        <taxon>Bacteria</taxon>
        <taxon>Pseudomonadati</taxon>
        <taxon>Acidobacteriota</taxon>
        <taxon>Terriglobia</taxon>
        <taxon>Terriglobales</taxon>
        <taxon>Acidobacteriaceae</taxon>
        <taxon>Alloacidobacterium</taxon>
    </lineage>
</organism>
<accession>A0A7G8BKL1</accession>
<evidence type="ECO:0000313" key="1">
    <source>
        <dbReference type="EMBL" id="QNI33081.1"/>
    </source>
</evidence>
<dbReference type="EMBL" id="CP060394">
    <property type="protein sequence ID" value="QNI33081.1"/>
    <property type="molecule type" value="Genomic_DNA"/>
</dbReference>
<sequence length="319" mass="36415">MSSFLISILGDRRKLVHLHWLVFKLFWIIFSTAAIAQADNSKLCTRIRLTGSVTVRGYVFRTYEATNPDDDPACLRIYRNGNVVYRMADAAEQYYLGQPGNTQFKIPRISNGEDLTGDGRPDMIVTSWSGGAHCCFNHYIFELEPKLRLLATIKDGDSDLAHFEKLNSDHGYYYITNDIWSYWPASFASSVSHKVILRWDGERFRLDLDKMRYPTPTPQQWKAALKDVDDALKEDGERRGALGVTLWDTVLDFIYTGHSELAWKFVREANPDALTGDNASLEEFCVMLKDSQYWPALEPTLKNMPEECAKAKSKADGKE</sequence>
<dbReference type="RefSeq" id="WP_186744211.1">
    <property type="nucleotide sequence ID" value="NZ_CP060394.1"/>
</dbReference>
<evidence type="ECO:0000313" key="2">
    <source>
        <dbReference type="Proteomes" id="UP000515312"/>
    </source>
</evidence>
<gene>
    <name evidence="1" type="ORF">H7849_03635</name>
</gene>
<protein>
    <recommendedName>
        <fullName evidence="3">VCBS repeat-containing protein</fullName>
    </recommendedName>
</protein>
<keyword evidence="2" id="KW-1185">Reference proteome</keyword>
<reference evidence="1 2" key="1">
    <citation type="submission" date="2020-08" db="EMBL/GenBank/DDBJ databases">
        <title>Edaphobacter telluris sp. nov. and Acidobacterium dinghuensis sp. nov., two acidobacteria isolated from forest soil.</title>
        <authorList>
            <person name="Fu J."/>
            <person name="Qiu L."/>
        </authorList>
    </citation>
    <scope>NUCLEOTIDE SEQUENCE [LARGE SCALE GENOMIC DNA]</scope>
    <source>
        <strain evidence="1">4Y35</strain>
    </source>
</reference>
<dbReference type="AlphaFoldDB" id="A0A7G8BKL1"/>
<evidence type="ECO:0008006" key="3">
    <source>
        <dbReference type="Google" id="ProtNLM"/>
    </source>
</evidence>
<dbReference type="KEGG" id="adin:H7849_03635"/>
<proteinExistence type="predicted"/>